<dbReference type="Proteomes" id="UP001299283">
    <property type="component" value="Unassembled WGS sequence"/>
</dbReference>
<proteinExistence type="predicted"/>
<evidence type="ECO:0000256" key="4">
    <source>
        <dbReference type="SAM" id="Phobius"/>
    </source>
</evidence>
<dbReference type="RefSeq" id="WP_225397217.1">
    <property type="nucleotide sequence ID" value="NZ_JAYJJQ010000002.1"/>
</dbReference>
<keyword evidence="3" id="KW-0175">Coiled coil</keyword>
<name>A0ABU5YUQ5_9MYCO</name>
<evidence type="ECO:0000313" key="6">
    <source>
        <dbReference type="Proteomes" id="UP001299283"/>
    </source>
</evidence>
<protein>
    <recommendedName>
        <fullName evidence="7">Bacterial virulence protein VirB8 domain-containing protein</fullName>
    </recommendedName>
</protein>
<sequence length="249" mass="26284">MGSHDPVNPDAVTDAEEDALTLAEAEAHAAATAAEAAQARAKLLKLQQDRAVAEAATEVAEAAEPAPKTTTPVAEPAGWRSRIHIGWIGRHLPAVAAALVALAVGGLLVSDVLMLVGHRAVIQRERQAAEYSAAARQGVVTVMSLNYETVEDDVKRILDNSTGEFRKDFEAHAGDFIKTAREAKAITEAAATVSAIESMSANEAVVLVAATTKVTNTAGAKEELRSWRLTIHMTRDGDQAKVSKVDFAT</sequence>
<evidence type="ECO:0008006" key="7">
    <source>
        <dbReference type="Google" id="ProtNLM"/>
    </source>
</evidence>
<reference evidence="5 6" key="1">
    <citation type="submission" date="2023-12" db="EMBL/GenBank/DDBJ databases">
        <title>Description of new species of Mycobacterium terrae complex isolated from sewage at the Sao Paulo Zoological Park Foundation in Brazil.</title>
        <authorList>
            <person name="Romagnoli C.L."/>
            <person name="Conceicao E.C."/>
            <person name="Machado E."/>
            <person name="Barreto L.B.P.F."/>
            <person name="Sharma A."/>
            <person name="Silva N.M."/>
            <person name="Marques L.E."/>
            <person name="Juliana M.A."/>
            <person name="Lourenco M.C.S."/>
            <person name="Digiampietri L.A."/>
            <person name="Suffys P.N."/>
            <person name="Viana-Niero C."/>
        </authorList>
    </citation>
    <scope>NUCLEOTIDE SEQUENCE [LARGE SCALE GENOMIC DNA]</scope>
    <source>
        <strain evidence="5 6">MYC017</strain>
    </source>
</reference>
<evidence type="ECO:0000256" key="3">
    <source>
        <dbReference type="SAM" id="Coils"/>
    </source>
</evidence>
<keyword evidence="2 4" id="KW-0472">Membrane</keyword>
<feature type="transmembrane region" description="Helical" evidence="4">
    <location>
        <begin position="94"/>
        <end position="116"/>
    </location>
</feature>
<evidence type="ECO:0000256" key="2">
    <source>
        <dbReference type="ARBA" id="ARBA00023136"/>
    </source>
</evidence>
<keyword evidence="4" id="KW-1133">Transmembrane helix</keyword>
<keyword evidence="4" id="KW-0812">Transmembrane</keyword>
<dbReference type="PANTHER" id="PTHR37042">
    <property type="entry name" value="OUTER MEMBRANE PROTEIN RV1973"/>
    <property type="match status" value="1"/>
</dbReference>
<comment type="subcellular location">
    <subcellularLocation>
        <location evidence="1">Membrane</location>
    </subcellularLocation>
</comment>
<dbReference type="EMBL" id="JAYJJQ010000002">
    <property type="protein sequence ID" value="MEB3068144.1"/>
    <property type="molecule type" value="Genomic_DNA"/>
</dbReference>
<keyword evidence="6" id="KW-1185">Reference proteome</keyword>
<dbReference type="PANTHER" id="PTHR37042:SF4">
    <property type="entry name" value="OUTER MEMBRANE PROTEIN RV1973"/>
    <property type="match status" value="1"/>
</dbReference>
<comment type="caution">
    <text evidence="5">The sequence shown here is derived from an EMBL/GenBank/DDBJ whole genome shotgun (WGS) entry which is preliminary data.</text>
</comment>
<evidence type="ECO:0000256" key="1">
    <source>
        <dbReference type="ARBA" id="ARBA00004370"/>
    </source>
</evidence>
<organism evidence="5 6">
    <name type="scientific">[Mycobacterium] vasticus</name>
    <dbReference type="NCBI Taxonomy" id="2875777"/>
    <lineage>
        <taxon>Bacteria</taxon>
        <taxon>Bacillati</taxon>
        <taxon>Actinomycetota</taxon>
        <taxon>Actinomycetes</taxon>
        <taxon>Mycobacteriales</taxon>
        <taxon>Mycobacteriaceae</taxon>
        <taxon>Mycolicibacter</taxon>
    </lineage>
</organism>
<feature type="coiled-coil region" evidence="3">
    <location>
        <begin position="22"/>
        <end position="56"/>
    </location>
</feature>
<gene>
    <name evidence="5" type="ORF">K5L39_03005</name>
</gene>
<accession>A0ABU5YUQ5</accession>
<evidence type="ECO:0000313" key="5">
    <source>
        <dbReference type="EMBL" id="MEB3068144.1"/>
    </source>
</evidence>